<feature type="region of interest" description="Disordered" evidence="1">
    <location>
        <begin position="1160"/>
        <end position="1180"/>
    </location>
</feature>
<keyword evidence="3" id="KW-1185">Reference proteome</keyword>
<feature type="compositionally biased region" description="Basic and acidic residues" evidence="1">
    <location>
        <begin position="1027"/>
        <end position="1036"/>
    </location>
</feature>
<evidence type="ECO:0000313" key="2">
    <source>
        <dbReference type="EMBL" id="GLC48905.1"/>
    </source>
</evidence>
<comment type="caution">
    <text evidence="2">The sequence shown here is derived from an EMBL/GenBank/DDBJ whole genome shotgun (WGS) entry which is preliminary data.</text>
</comment>
<accession>A0A9W6BBV9</accession>
<dbReference type="Proteomes" id="UP001165080">
    <property type="component" value="Unassembled WGS sequence"/>
</dbReference>
<dbReference type="EMBL" id="BRXU01000002">
    <property type="protein sequence ID" value="GLC48905.1"/>
    <property type="molecule type" value="Genomic_DNA"/>
</dbReference>
<feature type="region of interest" description="Disordered" evidence="1">
    <location>
        <begin position="607"/>
        <end position="639"/>
    </location>
</feature>
<gene>
    <name evidence="2" type="primary">PLEST005920</name>
    <name evidence="2" type="ORF">PLESTB_000161500</name>
</gene>
<feature type="region of interest" description="Disordered" evidence="1">
    <location>
        <begin position="250"/>
        <end position="283"/>
    </location>
</feature>
<name>A0A9W6BBV9_9CHLO</name>
<feature type="region of interest" description="Disordered" evidence="1">
    <location>
        <begin position="978"/>
        <end position="1037"/>
    </location>
</feature>
<feature type="region of interest" description="Disordered" evidence="1">
    <location>
        <begin position="893"/>
        <end position="914"/>
    </location>
</feature>
<reference evidence="2 3" key="1">
    <citation type="journal article" date="2023" name="Commun. Biol.">
        <title>Reorganization of the ancestral sex-determining regions during the evolution of trioecy in Pleodorina starrii.</title>
        <authorList>
            <person name="Takahashi K."/>
            <person name="Suzuki S."/>
            <person name="Kawai-Toyooka H."/>
            <person name="Yamamoto K."/>
            <person name="Hamaji T."/>
            <person name="Ootsuki R."/>
            <person name="Yamaguchi H."/>
            <person name="Kawachi M."/>
            <person name="Higashiyama T."/>
            <person name="Nozaki H."/>
        </authorList>
    </citation>
    <scope>NUCLEOTIDE SEQUENCE [LARGE SCALE GENOMIC DNA]</scope>
    <source>
        <strain evidence="2 3">NIES-4479</strain>
    </source>
</reference>
<organism evidence="2 3">
    <name type="scientific">Pleodorina starrii</name>
    <dbReference type="NCBI Taxonomy" id="330485"/>
    <lineage>
        <taxon>Eukaryota</taxon>
        <taxon>Viridiplantae</taxon>
        <taxon>Chlorophyta</taxon>
        <taxon>core chlorophytes</taxon>
        <taxon>Chlorophyceae</taxon>
        <taxon>CS clade</taxon>
        <taxon>Chlamydomonadales</taxon>
        <taxon>Volvocaceae</taxon>
        <taxon>Pleodorina</taxon>
    </lineage>
</organism>
<feature type="compositionally biased region" description="Low complexity" evidence="1">
    <location>
        <begin position="607"/>
        <end position="621"/>
    </location>
</feature>
<feature type="region of interest" description="Disordered" evidence="1">
    <location>
        <begin position="733"/>
        <end position="788"/>
    </location>
</feature>
<evidence type="ECO:0000256" key="1">
    <source>
        <dbReference type="SAM" id="MobiDB-lite"/>
    </source>
</evidence>
<proteinExistence type="predicted"/>
<sequence length="1331" mass="131743">MTCNYFIQLLSVRGVPSDFGRVALEVIVRTPRLLSIVRQKYSSEPFPVQAARGVTVHWTQTKAAKAYVRLRLLPGEQPPDGAPAEAAAAAPAPPAFAVTQAASPPPAPVEVGAAALGTCKTAEGLLQLQLGGLQGLGLQHQATQLQIVLPLESDAGVGQRSGTTHAELDLVVLVGKGGGGGGGGSAAAAVGGSAAPSTAPAAGGGTTCTPQAWAWSEVAAAPAPAEVAVQPAATPRKRSWLLALGLGRHGSSSGGGGAAANAVGAGGGSLADRKAGGSGSGGSPCMSIGSGAAATAATVPLTAATAAATGAEGSGQATSAWDPVAALSSVTNTTVTSAATATTATAATLSSASLSAPGCECGSWAPPPGRRRMPSVPALPLPPSPFLPSSLAAMSVGASSDTMATAAAAANAASPPAAAAAAAPPPPPQQHLAAVLVTASSGCSSEPQPQPPKRRRLGDFFARLFHPSFPHNNNNNQVRRIGGVETNAAGVGPVSPAVDTAAAAAPVTACGPNGGSPASSAAPLPAMAGGDGVSGAASAAPPAWHGPWVGKPQVRRLGGSLGVTPLTPPSPRLGDVYRVQDNAMASDTAVQIGFGLDIADATVASAAARPGGSLPPGLDSPGHGETSPAGGPDRLTVEPPVDDMAAASLISPMATSPDSTMGGCFFWRYGAAARARAAQQAAPPPAAGGLGRAGSAPVPGLASSSACATGPPAIAGGQLSTLSATAALPAALSRSSPARSSGDKAAQVHVGRGQQQQQTQLQAGPQGQQGAVQGAVGPGRGLDGEAHAESAAAAATGVAVAGGAWSHPLEGELSRVVEFVNSQTGLGEDLRAVALSQCQFLLDCLRNPDMCWLVGDSLLQLKHEVGFPFDTGVPIPGAPGWFRLVLQPLHPPSAAAQSAPDGGGADGATPAGTASAPLPAAAAAAVQPSPEVLKVRWACIDQRQVGGTNACAAICLEVAAWCLGAVQRWRQAVAASATAASGPVGGGGRRDSAVWPQPHPHHATELTAGGGAASGGRRDAAPALSRSQRDRERERLASSVEVEAMSGAALEQCIREGTAVWQGVLVQSPAARVASSTGDFDLEHMLQLGGYCQRLRLADYSAASLLEDGGEGSGGGGAAAAAAAAAPRRFSREGAAGDGAAAATAAAAAAATSLVFPLPPVRSSRAEPEGRSGRPPALQVHASSAADSLQSCGSGVVILDNPPQPPAPSCGREGPQQCGLPTFAALVRSLQQGVYVLGWHGHFATLWLRPGGVVHLIDSLGARLAADCPLAFVLEFDARTDFLAFFAARHLARRDAAADDDIAGANMAALIEVHRLELLQPRPQSPLQPQR</sequence>
<evidence type="ECO:0000313" key="3">
    <source>
        <dbReference type="Proteomes" id="UP001165080"/>
    </source>
</evidence>
<feature type="compositionally biased region" description="Low complexity" evidence="1">
    <location>
        <begin position="733"/>
        <end position="775"/>
    </location>
</feature>
<feature type="compositionally biased region" description="Gly residues" evidence="1">
    <location>
        <begin position="252"/>
        <end position="269"/>
    </location>
</feature>
<protein>
    <submittedName>
        <fullName evidence="2">Uncharacterized protein</fullName>
    </submittedName>
</protein>
<feature type="region of interest" description="Disordered" evidence="1">
    <location>
        <begin position="682"/>
        <end position="706"/>
    </location>
</feature>